<dbReference type="AlphaFoldDB" id="U2P8N7"/>
<keyword evidence="2" id="KW-1185">Reference proteome</keyword>
<gene>
    <name evidence="1" type="ORF">HMPREF9135_1273</name>
</gene>
<organism evidence="1 2">
    <name type="scientific">Segatella baroniae F0067</name>
    <dbReference type="NCBI Taxonomy" id="1115809"/>
    <lineage>
        <taxon>Bacteria</taxon>
        <taxon>Pseudomonadati</taxon>
        <taxon>Bacteroidota</taxon>
        <taxon>Bacteroidia</taxon>
        <taxon>Bacteroidales</taxon>
        <taxon>Prevotellaceae</taxon>
        <taxon>Segatella</taxon>
    </lineage>
</organism>
<name>U2P8N7_9BACT</name>
<sequence length="68" mass="7978">MRCHRIETIRTNATGCTPSAPSRPVARLPSATHLWMTTPKEWRMKPQFAHFFPSKDDIFAHKYVSLWH</sequence>
<proteinExistence type="predicted"/>
<dbReference type="PATRIC" id="fig|1115809.3.peg.54"/>
<evidence type="ECO:0000313" key="1">
    <source>
        <dbReference type="EMBL" id="ERK40481.1"/>
    </source>
</evidence>
<dbReference type="Proteomes" id="UP000016648">
    <property type="component" value="Unassembled WGS sequence"/>
</dbReference>
<dbReference type="EMBL" id="AWEY01000004">
    <property type="protein sequence ID" value="ERK40481.1"/>
    <property type="molecule type" value="Genomic_DNA"/>
</dbReference>
<comment type="caution">
    <text evidence="1">The sequence shown here is derived from an EMBL/GenBank/DDBJ whole genome shotgun (WGS) entry which is preliminary data.</text>
</comment>
<evidence type="ECO:0000313" key="2">
    <source>
        <dbReference type="Proteomes" id="UP000016648"/>
    </source>
</evidence>
<protein>
    <submittedName>
        <fullName evidence="1">Uncharacterized protein</fullName>
    </submittedName>
</protein>
<reference evidence="1 2" key="1">
    <citation type="submission" date="2013-08" db="EMBL/GenBank/DDBJ databases">
        <authorList>
            <person name="Durkin A.S."/>
            <person name="Haft D.R."/>
            <person name="McCorrison J."/>
            <person name="Torralba M."/>
            <person name="Gillis M."/>
            <person name="Haft D.H."/>
            <person name="Methe B."/>
            <person name="Sutton G."/>
            <person name="Nelson K.E."/>
        </authorList>
    </citation>
    <scope>NUCLEOTIDE SEQUENCE [LARGE SCALE GENOMIC DNA]</scope>
    <source>
        <strain evidence="1 2">F0067</strain>
    </source>
</reference>
<accession>U2P8N7</accession>